<comment type="caution">
    <text evidence="10">Lacks conserved residue(s) required for the propagation of feature annotation.</text>
</comment>
<dbReference type="PRINTS" id="PR00480">
    <property type="entry name" value="ASTACIN"/>
</dbReference>
<evidence type="ECO:0000256" key="2">
    <source>
        <dbReference type="ARBA" id="ARBA00022723"/>
    </source>
</evidence>
<dbReference type="PANTHER" id="PTHR10127">
    <property type="entry name" value="DISCOIDIN, CUB, EGF, LAMININ , AND ZINC METALLOPROTEASE DOMAIN CONTAINING"/>
    <property type="match status" value="1"/>
</dbReference>
<keyword evidence="6 10" id="KW-0482">Metalloprotease</keyword>
<keyword evidence="5 10" id="KW-0862">Zinc</keyword>
<dbReference type="Gene3D" id="3.40.390.10">
    <property type="entry name" value="Collagenase (Catalytic Domain)"/>
    <property type="match status" value="1"/>
</dbReference>
<name>A0A7M5WK59_9CNID</name>
<evidence type="ECO:0000256" key="3">
    <source>
        <dbReference type="ARBA" id="ARBA00022729"/>
    </source>
</evidence>
<keyword evidence="4 10" id="KW-0378">Hydrolase</keyword>
<accession>A0A7M5WK59</accession>
<evidence type="ECO:0000256" key="5">
    <source>
        <dbReference type="ARBA" id="ARBA00022833"/>
    </source>
</evidence>
<keyword evidence="2 10" id="KW-0479">Metal-binding</keyword>
<dbReference type="EC" id="3.4.24.-" evidence="11"/>
<dbReference type="AlphaFoldDB" id="A0A7M5WK59"/>
<dbReference type="InterPro" id="IPR006026">
    <property type="entry name" value="Peptidase_Metallo"/>
</dbReference>
<feature type="binding site" evidence="10">
    <location>
        <position position="195"/>
    </location>
    <ligand>
        <name>Zn(2+)</name>
        <dbReference type="ChEBI" id="CHEBI:29105"/>
        <note>catalytic</note>
    </ligand>
</feature>
<dbReference type="InterPro" id="IPR001506">
    <property type="entry name" value="Peptidase_M12A"/>
</dbReference>
<keyword evidence="1 10" id="KW-0645">Protease</keyword>
<keyword evidence="14" id="KW-1185">Reference proteome</keyword>
<organism evidence="13 14">
    <name type="scientific">Clytia hemisphaerica</name>
    <dbReference type="NCBI Taxonomy" id="252671"/>
    <lineage>
        <taxon>Eukaryota</taxon>
        <taxon>Metazoa</taxon>
        <taxon>Cnidaria</taxon>
        <taxon>Hydrozoa</taxon>
        <taxon>Hydroidolina</taxon>
        <taxon>Leptothecata</taxon>
        <taxon>Obeliida</taxon>
        <taxon>Clytiidae</taxon>
        <taxon>Clytia</taxon>
    </lineage>
</organism>
<dbReference type="SMART" id="SM00235">
    <property type="entry name" value="ZnMc"/>
    <property type="match status" value="1"/>
</dbReference>
<reference evidence="13" key="1">
    <citation type="submission" date="2021-01" db="UniProtKB">
        <authorList>
            <consortium name="EnsemblMetazoa"/>
        </authorList>
    </citation>
    <scope>IDENTIFICATION</scope>
</reference>
<dbReference type="InterPro" id="IPR034035">
    <property type="entry name" value="Astacin-like_dom"/>
</dbReference>
<evidence type="ECO:0000313" key="14">
    <source>
        <dbReference type="Proteomes" id="UP000594262"/>
    </source>
</evidence>
<evidence type="ECO:0000256" key="4">
    <source>
        <dbReference type="ARBA" id="ARBA00022801"/>
    </source>
</evidence>
<feature type="binding site" evidence="10">
    <location>
        <position position="185"/>
    </location>
    <ligand>
        <name>Zn(2+)</name>
        <dbReference type="ChEBI" id="CHEBI:29105"/>
        <note>catalytic</note>
    </ligand>
</feature>
<protein>
    <recommendedName>
        <fullName evidence="11">Metalloendopeptidase</fullName>
        <ecNumber evidence="11">3.4.24.-</ecNumber>
    </recommendedName>
</protein>
<dbReference type="EnsemblMetazoa" id="CLYHEMT006646.1">
    <property type="protein sequence ID" value="CLYHEMP006646.1"/>
    <property type="gene ID" value="CLYHEMG006646"/>
</dbReference>
<feature type="active site" evidence="10">
    <location>
        <position position="186"/>
    </location>
</feature>
<evidence type="ECO:0000256" key="10">
    <source>
        <dbReference type="PROSITE-ProRule" id="PRU01211"/>
    </source>
</evidence>
<feature type="signal peptide" evidence="11">
    <location>
        <begin position="1"/>
        <end position="17"/>
    </location>
</feature>
<feature type="domain" description="Peptidase M12A" evidence="12">
    <location>
        <begin position="96"/>
        <end position="291"/>
    </location>
</feature>
<keyword evidence="8" id="KW-1015">Disulfide bond</keyword>
<feature type="binding site" evidence="10">
    <location>
        <position position="189"/>
    </location>
    <ligand>
        <name>Zn(2+)</name>
        <dbReference type="ChEBI" id="CHEBI:29105"/>
        <note>catalytic</note>
    </ligand>
</feature>
<evidence type="ECO:0000256" key="1">
    <source>
        <dbReference type="ARBA" id="ARBA00022670"/>
    </source>
</evidence>
<dbReference type="OrthoDB" id="291007at2759"/>
<dbReference type="CDD" id="cd04280">
    <property type="entry name" value="ZnMc_astacin_like"/>
    <property type="match status" value="1"/>
</dbReference>
<comment type="cofactor">
    <cofactor evidence="10 11">
        <name>Zn(2+)</name>
        <dbReference type="ChEBI" id="CHEBI:29105"/>
    </cofactor>
    <text evidence="10 11">Binds 1 zinc ion per subunit.</text>
</comment>
<dbReference type="RefSeq" id="XP_066913605.1">
    <property type="nucleotide sequence ID" value="XM_067057504.1"/>
</dbReference>
<feature type="chain" id="PRO_5029950391" description="Metalloendopeptidase" evidence="11">
    <location>
        <begin position="18"/>
        <end position="332"/>
    </location>
</feature>
<sequence length="332" mass="36790">MKLSCLLLMVTVACIHAIPKDFKWHDTVTLHHFKKSNEDFGDDGAHDLTHANLVDHAYDKSAKLPKGAHIGNGDILFRPGEEEKFFEEGSDILKRDAIRNENARWPKARVPYVISSANSQARAAITAAAKEFAAKTCIRLVPRTNERDYARIIAGGGCYSYVGRVGGSQDLSLGRGCEYKSTAIHEFMHALGFFHEQSRPDRDQFIRINFGNVQSGMESQFRKQTSSSVTTFNQPYDYVSVMHYEKYAFSKSYGRLATIVPKNNPNQKLGQDVNGGLSSIDAKQLNAMYCGGGPGKPTTTKKPTTGGGVTAARCKKRMNNCSRFMRECAALM</sequence>
<evidence type="ECO:0000256" key="6">
    <source>
        <dbReference type="ARBA" id="ARBA00023049"/>
    </source>
</evidence>
<dbReference type="GeneID" id="136800893"/>
<evidence type="ECO:0000259" key="12">
    <source>
        <dbReference type="PROSITE" id="PS51864"/>
    </source>
</evidence>
<keyword evidence="7" id="KW-0865">Zymogen</keyword>
<dbReference type="PROSITE" id="PS51864">
    <property type="entry name" value="ASTACIN"/>
    <property type="match status" value="1"/>
</dbReference>
<proteinExistence type="predicted"/>
<keyword evidence="3 11" id="KW-0732">Signal</keyword>
<evidence type="ECO:0000256" key="7">
    <source>
        <dbReference type="ARBA" id="ARBA00023145"/>
    </source>
</evidence>
<evidence type="ECO:0000256" key="9">
    <source>
        <dbReference type="ARBA" id="ARBA00023180"/>
    </source>
</evidence>
<evidence type="ECO:0000256" key="8">
    <source>
        <dbReference type="ARBA" id="ARBA00023157"/>
    </source>
</evidence>
<dbReference type="GO" id="GO:0004222">
    <property type="term" value="F:metalloendopeptidase activity"/>
    <property type="evidence" value="ECO:0007669"/>
    <property type="project" value="UniProtKB-UniRule"/>
</dbReference>
<dbReference type="Proteomes" id="UP000594262">
    <property type="component" value="Unplaced"/>
</dbReference>
<dbReference type="Pfam" id="PF01400">
    <property type="entry name" value="Astacin"/>
    <property type="match status" value="1"/>
</dbReference>
<dbReference type="SUPFAM" id="SSF55486">
    <property type="entry name" value="Metalloproteases ('zincins'), catalytic domain"/>
    <property type="match status" value="1"/>
</dbReference>
<evidence type="ECO:0000313" key="13">
    <source>
        <dbReference type="EnsemblMetazoa" id="CLYHEMP006646.1"/>
    </source>
</evidence>
<keyword evidence="9" id="KW-0325">Glycoprotein</keyword>
<dbReference type="GO" id="GO:0006508">
    <property type="term" value="P:proteolysis"/>
    <property type="evidence" value="ECO:0007669"/>
    <property type="project" value="UniProtKB-KW"/>
</dbReference>
<evidence type="ECO:0000256" key="11">
    <source>
        <dbReference type="RuleBase" id="RU361183"/>
    </source>
</evidence>
<dbReference type="PANTHER" id="PTHR10127:SF780">
    <property type="entry name" value="METALLOENDOPEPTIDASE"/>
    <property type="match status" value="1"/>
</dbReference>
<dbReference type="InterPro" id="IPR024079">
    <property type="entry name" value="MetalloPept_cat_dom_sf"/>
</dbReference>
<dbReference type="GO" id="GO:0008270">
    <property type="term" value="F:zinc ion binding"/>
    <property type="evidence" value="ECO:0007669"/>
    <property type="project" value="UniProtKB-UniRule"/>
</dbReference>
<dbReference type="FunFam" id="3.40.390.10:FF:000015">
    <property type="entry name" value="Meprin A subunit"/>
    <property type="match status" value="1"/>
</dbReference>